<evidence type="ECO:0000259" key="1">
    <source>
        <dbReference type="Pfam" id="PF04233"/>
    </source>
</evidence>
<sequence length="257" mass="29602">MFPFIQSLQTTMVWADMAGRARLWADARKVGVVVPTAVEIERFADNEGLSLPEVTPDEAVRYWLERQPVLKADPVINYTVDLYEKRAWSVARVFRQNLVEQIKGHVESILKEGITQREFATQVNDFLKQMAADTLTPAHLETVYRTNVQTAYNAGLWREMDNPLMQEEFPFFEYFNPEDARSRPTHAAMSGVWADRFHPVWNIWWPPNGYNCRCQVRSIGKKEAQRRGMFDREPSIPDVKPDAGFSGNTGAEIYRGV</sequence>
<protein>
    <submittedName>
        <fullName evidence="2">Putative capsid morphogenesis protein</fullName>
    </submittedName>
</protein>
<name>A0A6H1ZPH5_9ZZZZ</name>
<dbReference type="AlphaFoldDB" id="A0A6H1ZPH5"/>
<accession>A0A6H1ZPH5</accession>
<proteinExistence type="predicted"/>
<dbReference type="InterPro" id="IPR006528">
    <property type="entry name" value="Phage_head_morphogenesis_dom"/>
</dbReference>
<dbReference type="Pfam" id="PF04233">
    <property type="entry name" value="Phage_Mu_F"/>
    <property type="match status" value="1"/>
</dbReference>
<feature type="domain" description="Phage head morphogenesis" evidence="1">
    <location>
        <begin position="101"/>
        <end position="216"/>
    </location>
</feature>
<dbReference type="EMBL" id="MT144157">
    <property type="protein sequence ID" value="QJA49826.1"/>
    <property type="molecule type" value="Genomic_DNA"/>
</dbReference>
<gene>
    <name evidence="2" type="ORF">TM448A01513_0002</name>
</gene>
<organism evidence="2">
    <name type="scientific">viral metagenome</name>
    <dbReference type="NCBI Taxonomy" id="1070528"/>
    <lineage>
        <taxon>unclassified sequences</taxon>
        <taxon>metagenomes</taxon>
        <taxon>organismal metagenomes</taxon>
    </lineage>
</organism>
<dbReference type="NCBIfam" id="TIGR01641">
    <property type="entry name" value="phageSPP1_gp7"/>
    <property type="match status" value="1"/>
</dbReference>
<evidence type="ECO:0000313" key="2">
    <source>
        <dbReference type="EMBL" id="QJA49826.1"/>
    </source>
</evidence>
<reference evidence="2" key="1">
    <citation type="submission" date="2020-03" db="EMBL/GenBank/DDBJ databases">
        <title>The deep terrestrial virosphere.</title>
        <authorList>
            <person name="Holmfeldt K."/>
            <person name="Nilsson E."/>
            <person name="Simone D."/>
            <person name="Lopez-Fernandez M."/>
            <person name="Wu X."/>
            <person name="de Brujin I."/>
            <person name="Lundin D."/>
            <person name="Andersson A."/>
            <person name="Bertilsson S."/>
            <person name="Dopson M."/>
        </authorList>
    </citation>
    <scope>NUCLEOTIDE SEQUENCE</scope>
    <source>
        <strain evidence="2">TM448A01513</strain>
    </source>
</reference>